<dbReference type="PANTHER" id="PTHR43162">
    <property type="match status" value="1"/>
</dbReference>
<evidence type="ECO:0000313" key="3">
    <source>
        <dbReference type="Proteomes" id="UP000318380"/>
    </source>
</evidence>
<proteinExistence type="predicted"/>
<name>A0A561C0N3_9ACTN</name>
<dbReference type="EMBL" id="VIVK01000001">
    <property type="protein sequence ID" value="TWD84482.1"/>
    <property type="molecule type" value="Genomic_DNA"/>
</dbReference>
<feature type="domain" description="NmrA-like" evidence="1">
    <location>
        <begin position="14"/>
        <end position="253"/>
    </location>
</feature>
<dbReference type="SUPFAM" id="SSF51735">
    <property type="entry name" value="NAD(P)-binding Rossmann-fold domains"/>
    <property type="match status" value="1"/>
</dbReference>
<organism evidence="2 3">
    <name type="scientific">Kribbella amoyensis</name>
    <dbReference type="NCBI Taxonomy" id="996641"/>
    <lineage>
        <taxon>Bacteria</taxon>
        <taxon>Bacillati</taxon>
        <taxon>Actinomycetota</taxon>
        <taxon>Actinomycetes</taxon>
        <taxon>Propionibacteriales</taxon>
        <taxon>Kribbellaceae</taxon>
        <taxon>Kribbella</taxon>
    </lineage>
</organism>
<accession>A0A561C0N3</accession>
<evidence type="ECO:0000313" key="2">
    <source>
        <dbReference type="EMBL" id="TWD84482.1"/>
    </source>
</evidence>
<gene>
    <name evidence="2" type="ORF">FB561_5670</name>
</gene>
<dbReference type="Pfam" id="PF05368">
    <property type="entry name" value="NmrA"/>
    <property type="match status" value="1"/>
</dbReference>
<dbReference type="OrthoDB" id="3250520at2"/>
<dbReference type="InterPro" id="IPR008030">
    <property type="entry name" value="NmrA-like"/>
</dbReference>
<dbReference type="PANTHER" id="PTHR43162:SF1">
    <property type="entry name" value="PRESTALK A DIFFERENTIATION PROTEIN A"/>
    <property type="match status" value="1"/>
</dbReference>
<dbReference type="Proteomes" id="UP000318380">
    <property type="component" value="Unassembled WGS sequence"/>
</dbReference>
<dbReference type="Gene3D" id="3.40.50.720">
    <property type="entry name" value="NAD(P)-binding Rossmann-like Domain"/>
    <property type="match status" value="1"/>
</dbReference>
<dbReference type="InterPro" id="IPR051604">
    <property type="entry name" value="Ergot_Alk_Oxidoreductase"/>
</dbReference>
<comment type="caution">
    <text evidence="2">The sequence shown here is derived from an EMBL/GenBank/DDBJ whole genome shotgun (WGS) entry which is preliminary data.</text>
</comment>
<dbReference type="AlphaFoldDB" id="A0A561C0N3"/>
<keyword evidence="3" id="KW-1185">Reference proteome</keyword>
<evidence type="ECO:0000259" key="1">
    <source>
        <dbReference type="Pfam" id="PF05368"/>
    </source>
</evidence>
<protein>
    <submittedName>
        <fullName evidence="2">Uncharacterized protein YbjT (DUF2867 family)</fullName>
    </submittedName>
</protein>
<reference evidence="2 3" key="1">
    <citation type="submission" date="2019-06" db="EMBL/GenBank/DDBJ databases">
        <title>Sequencing the genomes of 1000 actinobacteria strains.</title>
        <authorList>
            <person name="Klenk H.-P."/>
        </authorList>
    </citation>
    <scope>NUCLEOTIDE SEQUENCE [LARGE SCALE GENOMIC DNA]</scope>
    <source>
        <strain evidence="2 3">DSM 24683</strain>
    </source>
</reference>
<dbReference type="InterPro" id="IPR036291">
    <property type="entry name" value="NAD(P)-bd_dom_sf"/>
</dbReference>
<sequence length="286" mass="30107">MGNRGRIGLDGGMTILVLAATGKTGRRVVRGLRERGVEVRAGSRKADPPFDWSDPGSWADVVRGVSAVYLVAPEEVEPVAPFVAQAVAAGVSRFVVLSGRGADTYAGRFGQSMVEAERVVQASGAEWSVIRANNFSQNFDEDLWYAPVLAGRLALPAGTVPEPFVDVEDVAAVAVALLTEDGHSGRVYDVTGPEGLTFADAVARISAATGRPISYSEITGADYAADLRAEGLPEEVVASLVGMFEVIADGTLARPATGVREVLGREPVPFAEYVARVWGPHTPEEG</sequence>
<dbReference type="Gene3D" id="3.90.25.10">
    <property type="entry name" value="UDP-galactose 4-epimerase, domain 1"/>
    <property type="match status" value="1"/>
</dbReference>